<proteinExistence type="predicted"/>
<evidence type="ECO:0008006" key="3">
    <source>
        <dbReference type="Google" id="ProtNLM"/>
    </source>
</evidence>
<gene>
    <name evidence="2" type="ORF">METZ01_LOCUS213233</name>
</gene>
<name>A0A382FCK6_9ZZZZ</name>
<evidence type="ECO:0000256" key="1">
    <source>
        <dbReference type="ARBA" id="ARBA00023125"/>
    </source>
</evidence>
<reference evidence="2" key="1">
    <citation type="submission" date="2018-05" db="EMBL/GenBank/DDBJ databases">
        <authorList>
            <person name="Lanie J.A."/>
            <person name="Ng W.-L."/>
            <person name="Kazmierczak K.M."/>
            <person name="Andrzejewski T.M."/>
            <person name="Davidsen T.M."/>
            <person name="Wayne K.J."/>
            <person name="Tettelin H."/>
            <person name="Glass J.I."/>
            <person name="Rusch D."/>
            <person name="Podicherti R."/>
            <person name="Tsui H.-C.T."/>
            <person name="Winkler M.E."/>
        </authorList>
    </citation>
    <scope>NUCLEOTIDE SEQUENCE</scope>
</reference>
<organism evidence="2">
    <name type="scientific">marine metagenome</name>
    <dbReference type="NCBI Taxonomy" id="408172"/>
    <lineage>
        <taxon>unclassified sequences</taxon>
        <taxon>metagenomes</taxon>
        <taxon>ecological metagenomes</taxon>
    </lineage>
</organism>
<dbReference type="Gene3D" id="2.60.120.10">
    <property type="entry name" value="Jelly Rolls"/>
    <property type="match status" value="1"/>
</dbReference>
<accession>A0A382FCK6</accession>
<evidence type="ECO:0000313" key="2">
    <source>
        <dbReference type="EMBL" id="SVB60379.1"/>
    </source>
</evidence>
<protein>
    <recommendedName>
        <fullName evidence="3">Cupin 2 conserved barrel domain-containing protein</fullName>
    </recommendedName>
</protein>
<dbReference type="PANTHER" id="PTHR43698:SF1">
    <property type="entry name" value="BLL4564 PROTEIN"/>
    <property type="match status" value="1"/>
</dbReference>
<dbReference type="EMBL" id="UINC01049067">
    <property type="protein sequence ID" value="SVB60379.1"/>
    <property type="molecule type" value="Genomic_DNA"/>
</dbReference>
<keyword evidence="1" id="KW-0238">DNA-binding</keyword>
<dbReference type="GO" id="GO:0003677">
    <property type="term" value="F:DNA binding"/>
    <property type="evidence" value="ECO:0007669"/>
    <property type="project" value="UniProtKB-KW"/>
</dbReference>
<dbReference type="InterPro" id="IPR014710">
    <property type="entry name" value="RmlC-like_jellyroll"/>
</dbReference>
<dbReference type="PANTHER" id="PTHR43698">
    <property type="entry name" value="RIBD C-TERMINAL DOMAIN CONTAINING PROTEIN"/>
    <property type="match status" value="1"/>
</dbReference>
<sequence length="178" mass="19494">MFAAPKRRAALISIPLVLIAAQLGFVTVTEPVASQEEPGCPGEQMGVQATGVYNSQVVESVVINGEPWGGADWAAGHRSYWHCHRGGQLMVLFNGEGRVQRRGQRVETLHSGESHMVGSWEEHWHGGAPDEHGHYLQVSIQPTGTYWMEEVSDADYVGNGIGMATRAEFLRTGVREQN</sequence>
<dbReference type="SUPFAM" id="SSF51215">
    <property type="entry name" value="Regulatory protein AraC"/>
    <property type="match status" value="1"/>
</dbReference>
<dbReference type="AlphaFoldDB" id="A0A382FCK6"/>
<dbReference type="InterPro" id="IPR037923">
    <property type="entry name" value="HTH-like"/>
</dbReference>